<keyword evidence="2" id="KW-1133">Transmembrane helix</keyword>
<evidence type="ECO:0000313" key="4">
    <source>
        <dbReference type="Proteomes" id="UP001153069"/>
    </source>
</evidence>
<reference evidence="3" key="1">
    <citation type="submission" date="2020-06" db="EMBL/GenBank/DDBJ databases">
        <authorList>
            <consortium name="Plant Systems Biology data submission"/>
        </authorList>
    </citation>
    <scope>NUCLEOTIDE SEQUENCE</scope>
    <source>
        <strain evidence="3">D6</strain>
    </source>
</reference>
<feature type="region of interest" description="Disordered" evidence="1">
    <location>
        <begin position="70"/>
        <end position="166"/>
    </location>
</feature>
<dbReference type="OrthoDB" id="10678914at2759"/>
<sequence length="679" mass="75798">MTTPAPFRFVDDDDNDDDETDDEMPPLEETTTASTSGSPAPTALDAAAPDPKPMVLQRLLTPETSAAAAAGIDALRMEGVEQEEEEDDDNDRGNANRFAALQSSDSDNNSDDDDDDDDDSAFVLEDLEEDYGDISIDEEDTDEEDGDDDDDDDNNSHGSHPGMPAGLLDFFRALTNVVEQDDDPNEEEDDDSDCNCPRCWMARFGLSEDDDDNYLPEEEEEVALDPMASPCAICLEPETKTRKFVTLPCCGGTSVEATSSTRFCQKCVVQYMARTGNGVPHDRSMHVGTTGPLASKSSLVGECPRCKKLLILTEKKTRSKKKKKLPYYQRTHLVLANAHQYHWYIGRVDGGNYRVYLLTLAWSDSKYIPEELLLNDAASTERIAHLCQWGILQKVKLPHNNNNKNNNNNRNNKNSSVLTWPARRLANIGLSQKLHAMLHRVLPSVIADPENTHLPNHSGAIYTVSHEMQTELRNLLVKHLEMDEDWGLRLSRTELDEPGNGGKQSFMVACNCAASAFMAVSKLRVGRAIRLLNRGMTLTLSSFRCILPNVTQWPSDLATYTKCWHAATLLNVVLLYFLLQVLGKAFWIVWYLFKGFCACRLVALCFVPPEQRWKRMARNAGLFVVFAHFVAVPLFLWYRSWTAAADTDDINDADSGDEMESLESILERTAPLVGGGDEF</sequence>
<feature type="compositionally biased region" description="Low complexity" evidence="1">
    <location>
        <begin position="27"/>
        <end position="49"/>
    </location>
</feature>
<organism evidence="3 4">
    <name type="scientific">Seminavis robusta</name>
    <dbReference type="NCBI Taxonomy" id="568900"/>
    <lineage>
        <taxon>Eukaryota</taxon>
        <taxon>Sar</taxon>
        <taxon>Stramenopiles</taxon>
        <taxon>Ochrophyta</taxon>
        <taxon>Bacillariophyta</taxon>
        <taxon>Bacillariophyceae</taxon>
        <taxon>Bacillariophycidae</taxon>
        <taxon>Naviculales</taxon>
        <taxon>Naviculaceae</taxon>
        <taxon>Seminavis</taxon>
    </lineage>
</organism>
<feature type="region of interest" description="Disordered" evidence="1">
    <location>
        <begin position="1"/>
        <end position="54"/>
    </location>
</feature>
<feature type="compositionally biased region" description="Acidic residues" evidence="1">
    <location>
        <begin position="80"/>
        <end position="90"/>
    </location>
</feature>
<evidence type="ECO:0000313" key="3">
    <source>
        <dbReference type="EMBL" id="CAB9519560.1"/>
    </source>
</evidence>
<dbReference type="AlphaFoldDB" id="A0A9N8EJC8"/>
<dbReference type="EMBL" id="CAICTM010001024">
    <property type="protein sequence ID" value="CAB9519560.1"/>
    <property type="molecule type" value="Genomic_DNA"/>
</dbReference>
<feature type="compositionally biased region" description="Acidic residues" evidence="1">
    <location>
        <begin position="108"/>
        <end position="153"/>
    </location>
</feature>
<accession>A0A9N8EJC8</accession>
<name>A0A9N8EJC8_9STRA</name>
<dbReference type="Proteomes" id="UP001153069">
    <property type="component" value="Unassembled WGS sequence"/>
</dbReference>
<proteinExistence type="predicted"/>
<comment type="caution">
    <text evidence="3">The sequence shown here is derived from an EMBL/GenBank/DDBJ whole genome shotgun (WGS) entry which is preliminary data.</text>
</comment>
<evidence type="ECO:0000256" key="2">
    <source>
        <dbReference type="SAM" id="Phobius"/>
    </source>
</evidence>
<keyword evidence="2" id="KW-0472">Membrane</keyword>
<keyword evidence="4" id="KW-1185">Reference proteome</keyword>
<dbReference type="PANTHER" id="PTHR35711:SF1">
    <property type="entry name" value="ECTODERMAL, ISOFORM F"/>
    <property type="match status" value="1"/>
</dbReference>
<feature type="compositionally biased region" description="Acidic residues" evidence="1">
    <location>
        <begin position="11"/>
        <end position="26"/>
    </location>
</feature>
<evidence type="ECO:0008006" key="5">
    <source>
        <dbReference type="Google" id="ProtNLM"/>
    </source>
</evidence>
<feature type="transmembrane region" description="Helical" evidence="2">
    <location>
        <begin position="588"/>
        <end position="607"/>
    </location>
</feature>
<dbReference type="PANTHER" id="PTHR35711">
    <property type="entry name" value="EXPRESSED PROTEIN"/>
    <property type="match status" value="1"/>
</dbReference>
<gene>
    <name evidence="3" type="ORF">SEMRO_1026_G232910.1</name>
</gene>
<evidence type="ECO:0000256" key="1">
    <source>
        <dbReference type="SAM" id="MobiDB-lite"/>
    </source>
</evidence>
<feature type="transmembrane region" description="Helical" evidence="2">
    <location>
        <begin position="619"/>
        <end position="638"/>
    </location>
</feature>
<keyword evidence="2" id="KW-0812">Transmembrane</keyword>
<protein>
    <recommendedName>
        <fullName evidence="5">RING-type domain-containing protein</fullName>
    </recommendedName>
</protein>